<feature type="compositionally biased region" description="Basic and acidic residues" evidence="1">
    <location>
        <begin position="568"/>
        <end position="578"/>
    </location>
</feature>
<dbReference type="Pfam" id="PF12874">
    <property type="entry name" value="zf-met"/>
    <property type="match status" value="4"/>
</dbReference>
<dbReference type="KEGG" id="oaa:100081026"/>
<dbReference type="CTD" id="51315"/>
<keyword evidence="4" id="KW-1185">Reference proteome</keyword>
<organism evidence="3 4">
    <name type="scientific">Ornithorhynchus anatinus</name>
    <name type="common">Duckbill platypus</name>
    <dbReference type="NCBI Taxonomy" id="9258"/>
    <lineage>
        <taxon>Eukaryota</taxon>
        <taxon>Metazoa</taxon>
        <taxon>Chordata</taxon>
        <taxon>Craniata</taxon>
        <taxon>Vertebrata</taxon>
        <taxon>Euteleostomi</taxon>
        <taxon>Mammalia</taxon>
        <taxon>Monotremata</taxon>
        <taxon>Ornithorhynchidae</taxon>
        <taxon>Ornithorhynchus</taxon>
    </lineage>
</organism>
<feature type="compositionally biased region" description="Basic and acidic residues" evidence="1">
    <location>
        <begin position="550"/>
        <end position="560"/>
    </location>
</feature>
<name>A0A6I8N7S4_ORNAN</name>
<feature type="domain" description="C2H2-type" evidence="2">
    <location>
        <begin position="248"/>
        <end position="270"/>
    </location>
</feature>
<dbReference type="Ensembl" id="ENSOANT00000073571.1">
    <property type="protein sequence ID" value="ENSOANP00000036958.1"/>
    <property type="gene ID" value="ENSOANG00000050839.1"/>
</dbReference>
<evidence type="ECO:0000313" key="4">
    <source>
        <dbReference type="Proteomes" id="UP000002279"/>
    </source>
</evidence>
<dbReference type="RefSeq" id="XP_028939290.2">
    <property type="nucleotide sequence ID" value="XM_029083457.2"/>
</dbReference>
<dbReference type="Proteomes" id="UP000002279">
    <property type="component" value="Chromosome 18"/>
</dbReference>
<dbReference type="PROSITE" id="PS00028">
    <property type="entry name" value="ZINC_FINGER_C2H2_1"/>
    <property type="match status" value="2"/>
</dbReference>
<dbReference type="PANTHER" id="PTHR46742:SF2">
    <property type="entry name" value="ZINC FINGER MATRIN-TYPE PROTEIN 1"/>
    <property type="match status" value="1"/>
</dbReference>
<sequence length="589" mass="66224">MARGRGWQGRAAEASSWRRRSGVGACNGGEGAPQGLAFFFSSSSSSPMAAAGRGDGSSNVAPRPCLEEESVSDGQKSSPLFTDNFCKVCGAVLQFESQRISHYEGKKHAQKVRLYFQMRGDQKDAEMPDKKLMTDALNFQMDGNGVVDTNKFCDLCNMIFSSPVVAQSHYVGKIHARKLKHLSGDQAQTSPLNSQPNKDPTAMPSATPESQEPKPERPSLDVTSEETSPSPSSPSTNTLDSNDPEKNCELCSASFNSPLMAQQHYVGKKHKRNEARKKMMEEIGPGALPEESSANALGVGYYVCPICSITLTSMEMYQAHLQGNKHQIKETLVVNLMKNSKQTYDSFQDELADYIKVQKARGLEPNTYFRKAVEELESYEYEEEGFSGHEDGGFDRTLPFERFEAFPEACTLYRTVENRPPHRSAGQDNQLRLESLTQCQFSKDSLKARPPHHEDTCGPSGLKSEDAIHISLDNRSSSYRVGQKFQREHHERKRHREEGEEKESDALPKQKRKMLAERGDPGKDHHKMRKRRTETDSVDGEKSKHRKGKRNQEVSTDKGDRKHRRDKKKETTEGRTEEEMLWDESILGF</sequence>
<dbReference type="SUPFAM" id="SSF57667">
    <property type="entry name" value="beta-beta-alpha zinc fingers"/>
    <property type="match status" value="4"/>
</dbReference>
<reference evidence="3" key="3">
    <citation type="submission" date="2025-09" db="UniProtKB">
        <authorList>
            <consortium name="Ensembl"/>
        </authorList>
    </citation>
    <scope>IDENTIFICATION</scope>
    <source>
        <strain evidence="3">Glennie</strain>
    </source>
</reference>
<dbReference type="OMA" id="DSISYWQ"/>
<dbReference type="GO" id="GO:0003676">
    <property type="term" value="F:nucleic acid binding"/>
    <property type="evidence" value="ECO:0007669"/>
    <property type="project" value="InterPro"/>
</dbReference>
<feature type="compositionally biased region" description="Basic and acidic residues" evidence="1">
    <location>
        <begin position="533"/>
        <end position="542"/>
    </location>
</feature>
<dbReference type="InterPro" id="IPR013087">
    <property type="entry name" value="Znf_C2H2_type"/>
</dbReference>
<feature type="region of interest" description="Disordered" evidence="1">
    <location>
        <begin position="184"/>
        <end position="245"/>
    </location>
</feature>
<evidence type="ECO:0000313" key="3">
    <source>
        <dbReference type="Ensembl" id="ENSOANP00000036958.1"/>
    </source>
</evidence>
<reference evidence="3" key="2">
    <citation type="submission" date="2025-08" db="UniProtKB">
        <authorList>
            <consortium name="Ensembl"/>
        </authorList>
    </citation>
    <scope>IDENTIFICATION</scope>
    <source>
        <strain evidence="3">Glennie</strain>
    </source>
</reference>
<dbReference type="AlphaFoldDB" id="A0A6I8N7S4"/>
<accession>A0A6I8N7S4</accession>
<dbReference type="PANTHER" id="PTHR46742">
    <property type="entry name" value="LYSINE-RICH COILED-COIL PROTEIN 1"/>
    <property type="match status" value="1"/>
</dbReference>
<dbReference type="InterPro" id="IPR003604">
    <property type="entry name" value="Matrin/U1-like-C_Znf_C2H2"/>
</dbReference>
<evidence type="ECO:0000256" key="1">
    <source>
        <dbReference type="SAM" id="MobiDB-lite"/>
    </source>
</evidence>
<dbReference type="Gene3D" id="3.30.160.60">
    <property type="entry name" value="Classic Zinc Finger"/>
    <property type="match status" value="4"/>
</dbReference>
<feature type="domain" description="C2H2-type" evidence="2">
    <location>
        <begin position="304"/>
        <end position="326"/>
    </location>
</feature>
<feature type="compositionally biased region" description="Basic and acidic residues" evidence="1">
    <location>
        <begin position="444"/>
        <end position="456"/>
    </location>
</feature>
<feature type="region of interest" description="Disordered" evidence="1">
    <location>
        <begin position="1"/>
        <end position="20"/>
    </location>
</feature>
<dbReference type="SMART" id="SM00451">
    <property type="entry name" value="ZnF_U1"/>
    <property type="match status" value="4"/>
</dbReference>
<feature type="compositionally biased region" description="Low complexity" evidence="1">
    <location>
        <begin position="225"/>
        <end position="236"/>
    </location>
</feature>
<dbReference type="Bgee" id="ENSOANG00000050839">
    <property type="expression patterns" value="Expressed in testis and 4 other cell types or tissues"/>
</dbReference>
<dbReference type="InParanoid" id="A0A6I8N7S4"/>
<dbReference type="GeneID" id="100081026"/>
<dbReference type="OrthoDB" id="1925236at2759"/>
<protein>
    <recommendedName>
        <fullName evidence="2">C2H2-type domain-containing protein</fullName>
    </recommendedName>
</protein>
<dbReference type="InterPro" id="IPR036236">
    <property type="entry name" value="Znf_C2H2_sf"/>
</dbReference>
<dbReference type="FunCoup" id="A0A6I8N7S4">
    <property type="interactions" value="13"/>
</dbReference>
<feature type="region of interest" description="Disordered" evidence="1">
    <location>
        <begin position="444"/>
        <end position="589"/>
    </location>
</feature>
<feature type="compositionally biased region" description="Basic and acidic residues" evidence="1">
    <location>
        <begin position="496"/>
        <end position="523"/>
    </location>
</feature>
<feature type="compositionally biased region" description="Polar residues" evidence="1">
    <location>
        <begin position="185"/>
        <end position="198"/>
    </location>
</feature>
<proteinExistence type="predicted"/>
<reference evidence="3 4" key="1">
    <citation type="journal article" date="2008" name="Nature">
        <title>Genome analysis of the platypus reveals unique signatures of evolution.</title>
        <authorList>
            <person name="Warren W.C."/>
            <person name="Hillier L.W."/>
            <person name="Marshall Graves J.A."/>
            <person name="Birney E."/>
            <person name="Ponting C.P."/>
            <person name="Grutzner F."/>
            <person name="Belov K."/>
            <person name="Miller W."/>
            <person name="Clarke L."/>
            <person name="Chinwalla A.T."/>
            <person name="Yang S.P."/>
            <person name="Heger A."/>
            <person name="Locke D.P."/>
            <person name="Miethke P."/>
            <person name="Waters P.D."/>
            <person name="Veyrunes F."/>
            <person name="Fulton L."/>
            <person name="Fulton B."/>
            <person name="Graves T."/>
            <person name="Wallis J."/>
            <person name="Puente X.S."/>
            <person name="Lopez-Otin C."/>
            <person name="Ordonez G.R."/>
            <person name="Eichler E.E."/>
            <person name="Chen L."/>
            <person name="Cheng Z."/>
            <person name="Deakin J.E."/>
            <person name="Alsop A."/>
            <person name="Thompson K."/>
            <person name="Kirby P."/>
            <person name="Papenfuss A.T."/>
            <person name="Wakefield M.J."/>
            <person name="Olender T."/>
            <person name="Lancet D."/>
            <person name="Huttley G.A."/>
            <person name="Smit A.F."/>
            <person name="Pask A."/>
            <person name="Temple-Smith P."/>
            <person name="Batzer M.A."/>
            <person name="Walker J.A."/>
            <person name="Konkel M.K."/>
            <person name="Harris R.S."/>
            <person name="Whittington C.M."/>
            <person name="Wong E.S."/>
            <person name="Gemmell N.J."/>
            <person name="Buschiazzo E."/>
            <person name="Vargas Jentzsch I.M."/>
            <person name="Merkel A."/>
            <person name="Schmitz J."/>
            <person name="Zemann A."/>
            <person name="Churakov G."/>
            <person name="Kriegs J.O."/>
            <person name="Brosius J."/>
            <person name="Murchison E.P."/>
            <person name="Sachidanandam R."/>
            <person name="Smith C."/>
            <person name="Hannon G.J."/>
            <person name="Tsend-Ayush E."/>
            <person name="McMillan D."/>
            <person name="Attenborough R."/>
            <person name="Rens W."/>
            <person name="Ferguson-Smith M."/>
            <person name="Lefevre C.M."/>
            <person name="Sharp J.A."/>
            <person name="Nicholas K.R."/>
            <person name="Ray D.A."/>
            <person name="Kube M."/>
            <person name="Reinhardt R."/>
            <person name="Pringle T.H."/>
            <person name="Taylor J."/>
            <person name="Jones R.C."/>
            <person name="Nixon B."/>
            <person name="Dacheux J.L."/>
            <person name="Niwa H."/>
            <person name="Sekita Y."/>
            <person name="Huang X."/>
            <person name="Stark A."/>
            <person name="Kheradpour P."/>
            <person name="Kellis M."/>
            <person name="Flicek P."/>
            <person name="Chen Y."/>
            <person name="Webber C."/>
            <person name="Hardison R."/>
            <person name="Nelson J."/>
            <person name="Hallsworth-Pepin K."/>
            <person name="Delehaunty K."/>
            <person name="Markovic C."/>
            <person name="Minx P."/>
            <person name="Feng Y."/>
            <person name="Kremitzki C."/>
            <person name="Mitreva M."/>
            <person name="Glasscock J."/>
            <person name="Wylie T."/>
            <person name="Wohldmann P."/>
            <person name="Thiru P."/>
            <person name="Nhan M.N."/>
            <person name="Pohl C.S."/>
            <person name="Smith S.M."/>
            <person name="Hou S."/>
            <person name="Nefedov M."/>
            <person name="de Jong P.J."/>
            <person name="Renfree M.B."/>
            <person name="Mardis E.R."/>
            <person name="Wilson R.K."/>
        </authorList>
    </citation>
    <scope>NUCLEOTIDE SEQUENCE [LARGE SCALE GENOMIC DNA]</scope>
    <source>
        <strain evidence="3 4">Glennie</strain>
    </source>
</reference>
<gene>
    <name evidence="3" type="primary">KRCC1</name>
</gene>
<dbReference type="GeneTree" id="ENSGT00940000168371"/>
<feature type="region of interest" description="Disordered" evidence="1">
    <location>
        <begin position="43"/>
        <end position="77"/>
    </location>
</feature>
<dbReference type="SMART" id="SM00355">
    <property type="entry name" value="ZnF_C2H2"/>
    <property type="match status" value="4"/>
</dbReference>
<dbReference type="GO" id="GO:0008270">
    <property type="term" value="F:zinc ion binding"/>
    <property type="evidence" value="ECO:0007669"/>
    <property type="project" value="InterPro"/>
</dbReference>
<evidence type="ECO:0000259" key="2">
    <source>
        <dbReference type="PROSITE" id="PS00028"/>
    </source>
</evidence>